<dbReference type="OrthoDB" id="3200163at2759"/>
<dbReference type="InterPro" id="IPR002110">
    <property type="entry name" value="Ankyrin_rpt"/>
</dbReference>
<keyword evidence="2" id="KW-0175">Coiled coil</keyword>
<keyword evidence="1" id="KW-0040">ANK repeat</keyword>
<reference evidence="4 5" key="1">
    <citation type="submission" date="2014-02" db="EMBL/GenBank/DDBJ databases">
        <title>The genome sequence of Colletotrichum simmondsii CBS122122.</title>
        <authorList>
            <person name="Baroncelli R."/>
            <person name="Thon M.R."/>
        </authorList>
    </citation>
    <scope>NUCLEOTIDE SEQUENCE [LARGE SCALE GENOMIC DNA]</scope>
    <source>
        <strain evidence="4 5">CBS122122</strain>
    </source>
</reference>
<evidence type="ECO:0000313" key="5">
    <source>
        <dbReference type="Proteomes" id="UP000070328"/>
    </source>
</evidence>
<feature type="compositionally biased region" description="Polar residues" evidence="3">
    <location>
        <begin position="1196"/>
        <end position="1206"/>
    </location>
</feature>
<feature type="coiled-coil region" evidence="2">
    <location>
        <begin position="78"/>
        <end position="105"/>
    </location>
</feature>
<dbReference type="Proteomes" id="UP000070328">
    <property type="component" value="Unassembled WGS sequence"/>
</dbReference>
<keyword evidence="5" id="KW-1185">Reference proteome</keyword>
<dbReference type="PANTHER" id="PTHR38166">
    <property type="entry name" value="C2H2-TYPE DOMAIN-CONTAINING PROTEIN-RELATED"/>
    <property type="match status" value="1"/>
</dbReference>
<proteinExistence type="predicted"/>
<feature type="region of interest" description="Disordered" evidence="3">
    <location>
        <begin position="999"/>
        <end position="1056"/>
    </location>
</feature>
<feature type="compositionally biased region" description="Acidic residues" evidence="3">
    <location>
        <begin position="1242"/>
        <end position="1251"/>
    </location>
</feature>
<dbReference type="PANTHER" id="PTHR38166:SF1">
    <property type="entry name" value="C2H2-TYPE DOMAIN-CONTAINING PROTEIN"/>
    <property type="match status" value="1"/>
</dbReference>
<evidence type="ECO:0000256" key="2">
    <source>
        <dbReference type="SAM" id="Coils"/>
    </source>
</evidence>
<dbReference type="EMBL" id="JFBX01000739">
    <property type="protein sequence ID" value="KXH29771.1"/>
    <property type="molecule type" value="Genomic_DNA"/>
</dbReference>
<dbReference type="SUPFAM" id="SSF48403">
    <property type="entry name" value="Ankyrin repeat"/>
    <property type="match status" value="1"/>
</dbReference>
<feature type="compositionally biased region" description="Polar residues" evidence="3">
    <location>
        <begin position="1001"/>
        <end position="1018"/>
    </location>
</feature>
<comment type="caution">
    <text evidence="4">The sequence shown here is derived from an EMBL/GenBank/DDBJ whole genome shotgun (WGS) entry which is preliminary data.</text>
</comment>
<protein>
    <submittedName>
        <fullName evidence="4">Uncharacterized protein</fullName>
    </submittedName>
</protein>
<evidence type="ECO:0000256" key="3">
    <source>
        <dbReference type="SAM" id="MobiDB-lite"/>
    </source>
</evidence>
<evidence type="ECO:0000256" key="1">
    <source>
        <dbReference type="PROSITE-ProRule" id="PRU00023"/>
    </source>
</evidence>
<dbReference type="PROSITE" id="PS50088">
    <property type="entry name" value="ANK_REPEAT"/>
    <property type="match status" value="1"/>
</dbReference>
<evidence type="ECO:0000313" key="4">
    <source>
        <dbReference type="EMBL" id="KXH29771.1"/>
    </source>
</evidence>
<organism evidence="4 5">
    <name type="scientific">Colletotrichum simmondsii</name>
    <dbReference type="NCBI Taxonomy" id="703756"/>
    <lineage>
        <taxon>Eukaryota</taxon>
        <taxon>Fungi</taxon>
        <taxon>Dikarya</taxon>
        <taxon>Ascomycota</taxon>
        <taxon>Pezizomycotina</taxon>
        <taxon>Sordariomycetes</taxon>
        <taxon>Hypocreomycetidae</taxon>
        <taxon>Glomerellales</taxon>
        <taxon>Glomerellaceae</taxon>
        <taxon>Colletotrichum</taxon>
        <taxon>Colletotrichum acutatum species complex</taxon>
    </lineage>
</organism>
<gene>
    <name evidence="4" type="ORF">CSIM01_05537</name>
</gene>
<sequence length="1583" mass="181032">MAEAFGVVVSAFTVVEIAGKLGSSTIKLKKLWNEVQDVPREINQLVEQVDILNAILTEMDVELSKAGTPSIGTSDASLRCCQQVANELEILATDLQQQILTAKKSRRSITKLRVTLKKDLIQSCQQKLQFALQMALLSQNTRIFASIASRTESTMSDVKTPKTTAFTPGAYSSRQVRLTDEPNFESVASVRKASRMEPLHNAQSSFFGGFTSRTVPHSKYHDVQVYQARLQLPWWVSARLWDIQTYRAHAGWKFCLRAWTVRPYSSTPIFEYIEDGYWTLALREIEEQRASVFDRDEFGWTLLHFAISYERIEIIRHLLGMGLYLDDTDGQTFDLVVPFLRFCKPNETLELFKIWVHVALDDCLENYFTPEETTGNLAAISSFIWKDHEAHQYMTRSLATTYYQLPLKARYAHLNWYHVDPQILLHDIQHDGGIKPADFSVILDTSGQSSLERFVSCYTTIKVYDELPGWKELARWIFQGVSSQRLSMQTPFDAAEEEPCHYTPFFSGLFENIWGHWECRRQTSCYLRRLLEDVQISGHDLEEYGRREMEYFKCEARVRSKRLSTWIKGSGHQSGMRLVTFTYGPQPGDWNLVLSLEAEEYAGEFWDLIENPPLRVPGAVGLIYLQTSSKLTFARIKIAVLLKISWKLRKRDKGKRTSEDRIRVWLLSASCSFQIYDVMAFVYWTQPLIPAGEPQSRKFFRSKNAWRAMETNPAERAMLATGKARVHVDILEHELLHYLRNSYNFSVQRRQLVSILGLWGAFKYSTRDEQELSLLLGQHIQDLVKTGSLFAGSLTKGYNLFRWANEADQIIHNSHINDSSLTSSVIKLLINLDGLITDEHPQLMNVLFGVWEGITQIDYVNIASRYFIRQVYALCQKLLGEDNLTTRIFNCLDSGIFESAKCLELLEFLPAKLFAHKTESPGFMQSDMSRLLALRHLRENNGEQAQRYSITALSNIPVFPTTFSIPPSVYPGSLPFLDWKTSTEKRLAESSHEQLLKNIATGPQPQTGTVISSNSAKTVPSAELTHNHTQSSIERSDELDIRGSWSPKKPGQVSSSVLEHIEQSSINIHYNHTHPFMEALVEIKKSDPAGPFVHQTSDCQMPDHESPGYRLKTQNSWSPHETECQVAVVESSVSPYGESDVTSDSNADKQHQMRALEAERCRIVQNVMDAFLYDLDSHLEGITSNFIAVKEEDASELTQVPSQAEGSTMRERSQMPRKRHKSCDGKKGIGGWRDQGKSGDKDECDESDNEEDGGKKRPRKVPRCRDEMGGILFACPFFKWNPLAYARKKECSCPGWESVHRLKEHLYRRHERPPFQCSRCCNWFDKQNALDSHLRVGSIDQLCEIINESDLSREFKFGPDAKSRLKMKSSLKQTEAERWKAVCRILFDVREDEIPTPYYDHDITALGREESWKEYARREIMILLRQRIEAEVEERFANLGPELIAGLRDIVHDLELTMRRNFERRQEEARNLNQQESPSMTPPLPMPPAALDESSTNTARTPGNDEGEVAVVPQTVLNTDNNLAGNFPLDDSQQEIHSARLEASGMDTQNWRIVVGEEPLYPSLLDADFDFDFINYDGGNNTF</sequence>
<dbReference type="Gene3D" id="1.25.40.20">
    <property type="entry name" value="Ankyrin repeat-containing domain"/>
    <property type="match status" value="1"/>
</dbReference>
<accession>A0A135S1I4</accession>
<dbReference type="InterPro" id="IPR036770">
    <property type="entry name" value="Ankyrin_rpt-contain_sf"/>
</dbReference>
<feature type="repeat" description="ANK" evidence="1">
    <location>
        <begin position="298"/>
        <end position="330"/>
    </location>
</feature>
<feature type="region of interest" description="Disordered" evidence="3">
    <location>
        <begin position="1194"/>
        <end position="1261"/>
    </location>
</feature>
<name>A0A135S1I4_9PEZI</name>
<feature type="region of interest" description="Disordered" evidence="3">
    <location>
        <begin position="1465"/>
        <end position="1507"/>
    </location>
</feature>